<dbReference type="InterPro" id="IPR002320">
    <property type="entry name" value="Thr-tRNA-ligase_IIa"/>
</dbReference>
<dbReference type="GO" id="GO:0000049">
    <property type="term" value="F:tRNA binding"/>
    <property type="evidence" value="ECO:0007669"/>
    <property type="project" value="UniProtKB-KW"/>
</dbReference>
<feature type="compositionally biased region" description="Basic and acidic residues" evidence="14">
    <location>
        <begin position="23"/>
        <end position="36"/>
    </location>
</feature>
<dbReference type="GO" id="GO:0005524">
    <property type="term" value="F:ATP binding"/>
    <property type="evidence" value="ECO:0007669"/>
    <property type="project" value="UniProtKB-UniRule"/>
</dbReference>
<feature type="binding site" evidence="13">
    <location>
        <position position="484"/>
    </location>
    <ligand>
        <name>Zn(2+)</name>
        <dbReference type="ChEBI" id="CHEBI:29105"/>
        <note>catalytic</note>
    </ligand>
</feature>
<evidence type="ECO:0000256" key="7">
    <source>
        <dbReference type="ARBA" id="ARBA00022833"/>
    </source>
</evidence>
<feature type="binding site" evidence="13">
    <location>
        <position position="307"/>
    </location>
    <ligand>
        <name>Zn(2+)</name>
        <dbReference type="ChEBI" id="CHEBI:29105"/>
        <note>catalytic</note>
    </ligand>
</feature>
<dbReference type="Gene3D" id="3.30.930.10">
    <property type="entry name" value="Bira Bifunctional Protein, Domain 2"/>
    <property type="match status" value="1"/>
</dbReference>
<evidence type="ECO:0000256" key="13">
    <source>
        <dbReference type="HAMAP-Rule" id="MF_00184"/>
    </source>
</evidence>
<dbReference type="InterPro" id="IPR004154">
    <property type="entry name" value="Anticodon-bd"/>
</dbReference>
<dbReference type="FunFam" id="3.30.930.10:FF:000002">
    <property type="entry name" value="Threonine--tRNA ligase"/>
    <property type="match status" value="1"/>
</dbReference>
<dbReference type="GO" id="GO:0004829">
    <property type="term" value="F:threonine-tRNA ligase activity"/>
    <property type="evidence" value="ECO:0007669"/>
    <property type="project" value="UniProtKB-UniRule"/>
</dbReference>
<evidence type="ECO:0000256" key="9">
    <source>
        <dbReference type="ARBA" id="ARBA00022884"/>
    </source>
</evidence>
<evidence type="ECO:0000256" key="14">
    <source>
        <dbReference type="SAM" id="MobiDB-lite"/>
    </source>
</evidence>
<comment type="subunit">
    <text evidence="13">Homodimer.</text>
</comment>
<dbReference type="PANTHER" id="PTHR11451:SF44">
    <property type="entry name" value="THREONINE--TRNA LIGASE, CHLOROPLASTIC_MITOCHONDRIAL 2"/>
    <property type="match status" value="1"/>
</dbReference>
<feature type="domain" description="Aminoacyl-transfer RNA synthetases class-II family profile" evidence="15">
    <location>
        <begin position="252"/>
        <end position="507"/>
    </location>
</feature>
<keyword evidence="8 13" id="KW-0067">ATP-binding</keyword>
<comment type="catalytic activity">
    <reaction evidence="12 13">
        <text>tRNA(Thr) + L-threonine + ATP = L-threonyl-tRNA(Thr) + AMP + diphosphate + H(+)</text>
        <dbReference type="Rhea" id="RHEA:24624"/>
        <dbReference type="Rhea" id="RHEA-COMP:9670"/>
        <dbReference type="Rhea" id="RHEA-COMP:9704"/>
        <dbReference type="ChEBI" id="CHEBI:15378"/>
        <dbReference type="ChEBI" id="CHEBI:30616"/>
        <dbReference type="ChEBI" id="CHEBI:33019"/>
        <dbReference type="ChEBI" id="CHEBI:57926"/>
        <dbReference type="ChEBI" id="CHEBI:78442"/>
        <dbReference type="ChEBI" id="CHEBI:78534"/>
        <dbReference type="ChEBI" id="CHEBI:456215"/>
        <dbReference type="EC" id="6.1.1.3"/>
    </reaction>
</comment>
<dbReference type="Pfam" id="PF00587">
    <property type="entry name" value="tRNA-synt_2b"/>
    <property type="match status" value="1"/>
</dbReference>
<keyword evidence="4 13" id="KW-0436">Ligase</keyword>
<dbReference type="GO" id="GO:0006435">
    <property type="term" value="P:threonyl-tRNA aminoacylation"/>
    <property type="evidence" value="ECO:0007669"/>
    <property type="project" value="UniProtKB-UniRule"/>
</dbReference>
<protein>
    <recommendedName>
        <fullName evidence="13">Threonine--tRNA ligase</fullName>
        <ecNumber evidence="13">6.1.1.3</ecNumber>
    </recommendedName>
    <alternativeName>
        <fullName evidence="13">Threonyl-tRNA synthetase</fullName>
        <shortName evidence="13">ThrRS</shortName>
    </alternativeName>
</protein>
<dbReference type="FunFam" id="3.30.980.10:FF:000005">
    <property type="entry name" value="Threonyl-tRNA synthetase, mitochondrial"/>
    <property type="match status" value="1"/>
</dbReference>
<evidence type="ECO:0000256" key="3">
    <source>
        <dbReference type="ARBA" id="ARBA00022555"/>
    </source>
</evidence>
<dbReference type="GO" id="GO:0005737">
    <property type="term" value="C:cytoplasm"/>
    <property type="evidence" value="ECO:0007669"/>
    <property type="project" value="UniProtKB-SubCell"/>
</dbReference>
<keyword evidence="9 13" id="KW-0694">RNA-binding</keyword>
<reference evidence="16" key="1">
    <citation type="journal article" date="2004" name="Nature">
        <title>Community structure and metabolism through reconstruction of microbial genomes from the environment.</title>
        <authorList>
            <person name="Tyson G.W."/>
            <person name="Chapman J."/>
            <person name="Hugenholtz P."/>
            <person name="Allen E.E."/>
            <person name="Ram R.J."/>
            <person name="Richardson P.M."/>
            <person name="Solovyev V.V."/>
            <person name="Rubin E.M."/>
            <person name="Rokhsar D.S."/>
            <person name="Banfield J.F."/>
        </authorList>
    </citation>
    <scope>NUCLEOTIDE SEQUENCE [LARGE SCALE GENOMIC DNA]</scope>
</reference>
<evidence type="ECO:0000256" key="4">
    <source>
        <dbReference type="ARBA" id="ARBA00022598"/>
    </source>
</evidence>
<evidence type="ECO:0000256" key="12">
    <source>
        <dbReference type="ARBA" id="ARBA00049515"/>
    </source>
</evidence>
<dbReference type="InterPro" id="IPR047246">
    <property type="entry name" value="ThrRS_anticodon"/>
</dbReference>
<dbReference type="InterPro" id="IPR045864">
    <property type="entry name" value="aa-tRNA-synth_II/BPL/LPL"/>
</dbReference>
<dbReference type="InterPro" id="IPR002314">
    <property type="entry name" value="aa-tRNA-synt_IIb"/>
</dbReference>
<name>B6AMN7_9BACT</name>
<dbReference type="InterPro" id="IPR012947">
    <property type="entry name" value="tRNA_SAD"/>
</dbReference>
<comment type="similarity">
    <text evidence="1 13">Belongs to the class-II aminoacyl-tRNA synthetase family.</text>
</comment>
<dbReference type="NCBIfam" id="TIGR00418">
    <property type="entry name" value="thrS"/>
    <property type="match status" value="1"/>
</dbReference>
<dbReference type="AlphaFoldDB" id="B6AMN7"/>
<evidence type="ECO:0000256" key="6">
    <source>
        <dbReference type="ARBA" id="ARBA00022741"/>
    </source>
</evidence>
<dbReference type="PANTHER" id="PTHR11451">
    <property type="entry name" value="THREONINE-TRNA LIGASE"/>
    <property type="match status" value="1"/>
</dbReference>
<keyword evidence="3 13" id="KW-0820">tRNA-binding</keyword>
<evidence type="ECO:0000256" key="1">
    <source>
        <dbReference type="ARBA" id="ARBA00008226"/>
    </source>
</evidence>
<dbReference type="InterPro" id="IPR006195">
    <property type="entry name" value="aa-tRNA-synth_II"/>
</dbReference>
<dbReference type="SUPFAM" id="SSF55681">
    <property type="entry name" value="Class II aaRS and biotin synthetases"/>
    <property type="match status" value="1"/>
</dbReference>
<comment type="caution">
    <text evidence="13">Lacks conserved residue(s) required for the propagation of feature annotation.</text>
</comment>
<keyword evidence="5 13" id="KW-0479">Metal-binding</keyword>
<dbReference type="FunFam" id="3.40.50.800:FF:000001">
    <property type="entry name" value="Threonine--tRNA ligase"/>
    <property type="match status" value="1"/>
</dbReference>
<dbReference type="GO" id="GO:0046872">
    <property type="term" value="F:metal ion binding"/>
    <property type="evidence" value="ECO:0007669"/>
    <property type="project" value="UniProtKB-KW"/>
</dbReference>
<dbReference type="HAMAP" id="MF_00184">
    <property type="entry name" value="Thr_tRNA_synth"/>
    <property type="match status" value="1"/>
</dbReference>
<dbReference type="Pfam" id="PF07973">
    <property type="entry name" value="tRNA_SAD"/>
    <property type="match status" value="1"/>
</dbReference>
<accession>B6AMN7</accession>
<dbReference type="InterPro" id="IPR036621">
    <property type="entry name" value="Anticodon-bd_dom_sf"/>
</dbReference>
<dbReference type="CDD" id="cd00771">
    <property type="entry name" value="ThrRS_core"/>
    <property type="match status" value="1"/>
</dbReference>
<dbReference type="EMBL" id="DS995259">
    <property type="protein sequence ID" value="EDZ39744.1"/>
    <property type="molecule type" value="Genomic_DNA"/>
</dbReference>
<dbReference type="InterPro" id="IPR018163">
    <property type="entry name" value="Thr/Ala-tRNA-synth_IIc_edit"/>
</dbReference>
<dbReference type="Gene3D" id="3.30.980.10">
    <property type="entry name" value="Threonyl-trna Synthetase, Chain A, domain 2"/>
    <property type="match status" value="1"/>
</dbReference>
<dbReference type="InterPro" id="IPR033728">
    <property type="entry name" value="ThrRS_core"/>
</dbReference>
<evidence type="ECO:0000259" key="15">
    <source>
        <dbReference type="PROSITE" id="PS50862"/>
    </source>
</evidence>
<dbReference type="SMART" id="SM00863">
    <property type="entry name" value="tRNA_SAD"/>
    <property type="match status" value="1"/>
</dbReference>
<keyword evidence="6 13" id="KW-0547">Nucleotide-binding</keyword>
<dbReference type="FunFam" id="3.30.54.20:FF:000002">
    <property type="entry name" value="Threonine--tRNA ligase"/>
    <property type="match status" value="1"/>
</dbReference>
<keyword evidence="2 13" id="KW-0963">Cytoplasm</keyword>
<evidence type="ECO:0000256" key="10">
    <source>
        <dbReference type="ARBA" id="ARBA00022917"/>
    </source>
</evidence>
<feature type="binding site" evidence="13">
    <location>
        <position position="358"/>
    </location>
    <ligand>
        <name>Zn(2+)</name>
        <dbReference type="ChEBI" id="CHEBI:29105"/>
        <note>catalytic</note>
    </ligand>
</feature>
<evidence type="ECO:0000313" key="16">
    <source>
        <dbReference type="EMBL" id="EDZ39744.1"/>
    </source>
</evidence>
<dbReference type="EC" id="6.1.1.3" evidence="13"/>
<dbReference type="SUPFAM" id="SSF55186">
    <property type="entry name" value="ThrRS/AlaRS common domain"/>
    <property type="match status" value="1"/>
</dbReference>
<dbReference type="SUPFAM" id="SSF52954">
    <property type="entry name" value="Class II aaRS ABD-related"/>
    <property type="match status" value="1"/>
</dbReference>
<reference evidence="16" key="2">
    <citation type="journal article" date="2008" name="PLoS Biol.">
        <title>Population genomic analysis of strain variation in Leptospirillum group II bacteria involved in acid mine drainage formation.</title>
        <authorList>
            <person name="Simmons S.L."/>
            <person name="Dibartolo G."/>
            <person name="Denef V.J."/>
            <person name="Goltsman D.S."/>
            <person name="Thelen M.P."/>
            <person name="Banfield J.F."/>
        </authorList>
    </citation>
    <scope>NUCLEOTIDE SEQUENCE [LARGE SCALE GENOMIC DNA]</scope>
</reference>
<dbReference type="PROSITE" id="PS50862">
    <property type="entry name" value="AA_TRNA_LIGASE_II"/>
    <property type="match status" value="1"/>
</dbReference>
<evidence type="ECO:0000256" key="8">
    <source>
        <dbReference type="ARBA" id="ARBA00022840"/>
    </source>
</evidence>
<dbReference type="PRINTS" id="PR01047">
    <property type="entry name" value="TRNASYNTHTHR"/>
</dbReference>
<keyword evidence="7 13" id="KW-0862">Zinc</keyword>
<evidence type="ECO:0000256" key="2">
    <source>
        <dbReference type="ARBA" id="ARBA00022490"/>
    </source>
</evidence>
<dbReference type="Gene3D" id="3.30.54.20">
    <property type="match status" value="1"/>
</dbReference>
<evidence type="ECO:0000256" key="5">
    <source>
        <dbReference type="ARBA" id="ARBA00022723"/>
    </source>
</evidence>
<proteinExistence type="inferred from homology"/>
<feature type="region of interest" description="Disordered" evidence="14">
    <location>
        <begin position="15"/>
        <end position="36"/>
    </location>
</feature>
<comment type="subcellular location">
    <subcellularLocation>
        <location evidence="13">Cytoplasm</location>
    </subcellularLocation>
</comment>
<keyword evidence="10 13" id="KW-0648">Protein biosynthesis</keyword>
<dbReference type="Pfam" id="PF03129">
    <property type="entry name" value="HGTP_anticodon"/>
    <property type="match status" value="1"/>
</dbReference>
<evidence type="ECO:0000256" key="11">
    <source>
        <dbReference type="ARBA" id="ARBA00023146"/>
    </source>
</evidence>
<comment type="cofactor">
    <cofactor evidence="13">
        <name>Zn(2+)</name>
        <dbReference type="ChEBI" id="CHEBI:29105"/>
    </cofactor>
    <text evidence="13">Binds 1 zinc ion per subunit.</text>
</comment>
<organism evidence="16">
    <name type="scientific">Leptospirillum sp. Group II '5-way CG'</name>
    <dbReference type="NCBI Taxonomy" id="419541"/>
    <lineage>
        <taxon>Bacteria</taxon>
        <taxon>Pseudomonadati</taxon>
        <taxon>Nitrospirota</taxon>
        <taxon>Nitrospiria</taxon>
        <taxon>Nitrospirales</taxon>
        <taxon>Nitrospiraceae</taxon>
        <taxon>Leptospirillum</taxon>
    </lineage>
</organism>
<sequence length="617" mass="71234">MSGFLGKTSGSVSATRRVSIPLTERRMSPKSMTEKETESLKALRHSAAHTLAQAVKKLYPSAQVGIGPATEEGFYYDFRYERPFTPEDLERIENEMKSLIRSSLPIVRKPVSRGEAEKLFRERNEPFKLELIQGIPEDAEITVYEQGEFVDLCRGPHVSSTGEIPAVRLLSTSSAYWKGVESNPSLQRIYGTAFHSEKELADYLRQQEEVQRRDHRKLGRELGLFRTLDEKGAGLVLWLPKGSQIRRTLEELWKILHDRHGYRYVYTPHIARLDLWMQSGHWDYYQDSMFRPMETEGTAYELKPMNCPFHILIFRESVQSYRDLPIRLSELGTVYRYERSGTLHGLMRVRGFTQDDAHIFCKPEDLAGEIRNVLALVDQMIGRFGFTDRTVYLSTRPEKSVGSDENWEMATGSLRKALEESGIPYEVDPGEGVFYGPKIDIKFHDAIGRAWQLSTIQVDFNLPEKFDLTYRNDSGEPCRPIMIHRALFGSIERFFGILIEHYAGAFPLWLAPEQVRIMTIADRHIPYAQTVLSRLKDRGVRAEGDFRNEKIGFKVREAQMEKIPEMWVVGDREVEETRVSVRSREGEKKDLCPLESELEDLFRRSFPPEMLPRSNGF</sequence>
<dbReference type="Gene3D" id="3.40.50.800">
    <property type="entry name" value="Anticodon-binding domain"/>
    <property type="match status" value="1"/>
</dbReference>
<dbReference type="CDD" id="cd00860">
    <property type="entry name" value="ThrRS_anticodon"/>
    <property type="match status" value="1"/>
</dbReference>
<gene>
    <name evidence="13" type="primary">thrS</name>
    <name evidence="16" type="ORF">CGL2_11181010</name>
</gene>
<keyword evidence="11 13" id="KW-0030">Aminoacyl-tRNA synthetase</keyword>